<accession>A0A249XNR5</accession>
<evidence type="ECO:0000313" key="1">
    <source>
        <dbReference type="EMBL" id="ASZ73373.1"/>
    </source>
</evidence>
<keyword evidence="2" id="KW-1185">Reference proteome</keyword>
<sequence>MSVEEDILGELPDKRVPTTGRIEVLANMRHLRNFGRDPNPRLTYGCKFAVAVGDQVRIPPSPQNQQWMMGTVVALDPTGYDGPVKNVRPK</sequence>
<dbReference type="EMBL" id="MF668275">
    <property type="protein sequence ID" value="ASZ73373.1"/>
    <property type="molecule type" value="Genomic_DNA"/>
</dbReference>
<evidence type="ECO:0000313" key="2">
    <source>
        <dbReference type="Proteomes" id="UP000224487"/>
    </source>
</evidence>
<proteinExistence type="predicted"/>
<dbReference type="Proteomes" id="UP000224487">
    <property type="component" value="Genome"/>
</dbReference>
<protein>
    <submittedName>
        <fullName evidence="1">Uncharacterized protein</fullName>
    </submittedName>
</protein>
<name>A0A249XNR5_9CAUD</name>
<organism evidence="1 2">
    <name type="scientific">Brevibacterium phage LuckyBarnes</name>
    <dbReference type="NCBI Taxonomy" id="2027888"/>
    <lineage>
        <taxon>Viruses</taxon>
        <taxon>Duplodnaviria</taxon>
        <taxon>Heunggongvirae</taxon>
        <taxon>Uroviricota</taxon>
        <taxon>Caudoviricetes</taxon>
        <taxon>Luckybarnesvirus</taxon>
        <taxon>Luckybarnesvirus luckybarnes</taxon>
    </lineage>
</organism>
<reference evidence="2" key="1">
    <citation type="submission" date="2017-08" db="EMBL/GenBank/DDBJ databases">
        <authorList>
            <person name="de Groot N.N."/>
        </authorList>
    </citation>
    <scope>NUCLEOTIDE SEQUENCE [LARGE SCALE GENOMIC DNA]</scope>
</reference>
<gene>
    <name evidence="1" type="ORF">SEA_LUCKYBARNES_56</name>
</gene>